<protein>
    <submittedName>
        <fullName evidence="2">Uncharacterized protein</fullName>
    </submittedName>
</protein>
<reference evidence="2" key="1">
    <citation type="submission" date="2024-05" db="EMBL/GenBank/DDBJ databases">
        <title>Whole genome shotgun sequence of Streptomyces hydrogenans NBRC 13475.</title>
        <authorList>
            <person name="Komaki H."/>
            <person name="Tamura T."/>
        </authorList>
    </citation>
    <scope>NUCLEOTIDE SEQUENCE</scope>
    <source>
        <strain evidence="2">NBRC 13475</strain>
    </source>
</reference>
<keyword evidence="3" id="KW-1185">Reference proteome</keyword>
<dbReference type="EMBL" id="BNDW01000089">
    <property type="protein sequence ID" value="GHI25753.1"/>
    <property type="molecule type" value="Genomic_DNA"/>
</dbReference>
<sequence>MPSRAHQPQAFAAFLNPALVSFVQASIAQEYELKRGRAMVWPLALVLPVLVLHRSTREALPSSIRTHLPTWAGRHPALLAGFGARVDSTLPVLREGLRFALRHGLIQVEAGAVHAMPFSTRRAEGELQEMLKSARLVGKWAATVDQPSTLLALLGVRV</sequence>
<dbReference type="Proteomes" id="UP001052739">
    <property type="component" value="Unassembled WGS sequence"/>
</dbReference>
<evidence type="ECO:0000313" key="2">
    <source>
        <dbReference type="EMBL" id="GHI25753.1"/>
    </source>
</evidence>
<dbReference type="EMBL" id="BNDW01000032">
    <property type="protein sequence ID" value="GHI22914.1"/>
    <property type="molecule type" value="Genomic_DNA"/>
</dbReference>
<organism evidence="2 3">
    <name type="scientific">Streptomyces hydrogenans</name>
    <dbReference type="NCBI Taxonomy" id="1873719"/>
    <lineage>
        <taxon>Bacteria</taxon>
        <taxon>Bacillati</taxon>
        <taxon>Actinomycetota</taxon>
        <taxon>Actinomycetes</taxon>
        <taxon>Kitasatosporales</taxon>
        <taxon>Streptomycetaceae</taxon>
        <taxon>Streptomyces</taxon>
    </lineage>
</organism>
<comment type="caution">
    <text evidence="2">The sequence shown here is derived from an EMBL/GenBank/DDBJ whole genome shotgun (WGS) entry which is preliminary data.</text>
</comment>
<gene>
    <name evidence="1" type="ORF">Shyd_42850</name>
    <name evidence="2" type="ORF">Shyd_71240</name>
</gene>
<accession>A0ABQ3PL62</accession>
<evidence type="ECO:0000313" key="1">
    <source>
        <dbReference type="EMBL" id="GHI22914.1"/>
    </source>
</evidence>
<dbReference type="InterPro" id="IPR045390">
    <property type="entry name" value="ABC-3C_MC3"/>
</dbReference>
<evidence type="ECO:0000313" key="3">
    <source>
        <dbReference type="Proteomes" id="UP001052739"/>
    </source>
</evidence>
<dbReference type="RefSeq" id="WP_190223625.1">
    <property type="nucleotide sequence ID" value="NZ_BNBS01000038.1"/>
</dbReference>
<proteinExistence type="predicted"/>
<dbReference type="Pfam" id="PF20131">
    <property type="entry name" value="MC3"/>
    <property type="match status" value="1"/>
</dbReference>
<name>A0ABQ3PL62_9ACTN</name>